<dbReference type="FunFam" id="3.30.70.870:FF:000004">
    <property type="entry name" value="Translation factor GUF1, mitochondrial"/>
    <property type="match status" value="1"/>
</dbReference>
<evidence type="ECO:0000256" key="3">
    <source>
        <dbReference type="ARBA" id="ARBA00022519"/>
    </source>
</evidence>
<dbReference type="InterPro" id="IPR027417">
    <property type="entry name" value="P-loop_NTPase"/>
</dbReference>
<dbReference type="InterPro" id="IPR005225">
    <property type="entry name" value="Small_GTP-bd"/>
</dbReference>
<comment type="function">
    <text evidence="10 13">Required for accurate and efficient protein synthesis under certain stress conditions. May act as a fidelity factor of the translation reaction, by catalyzing a one-codon backward translocation of tRNAs on improperly translocated ribosomes. Back-translocation proceeds from a post-translocation (POST) complex to a pre-translocation (PRE) complex, thus giving elongation factor G a second chance to translocate the tRNAs correctly. Binds to ribosomes in a GTP-dependent manner.</text>
</comment>
<dbReference type="InterPro" id="IPR006297">
    <property type="entry name" value="EF-4"/>
</dbReference>
<dbReference type="Pfam" id="PF03144">
    <property type="entry name" value="GTP_EFTU_D2"/>
    <property type="match status" value="1"/>
</dbReference>
<dbReference type="GO" id="GO:0045727">
    <property type="term" value="P:positive regulation of translation"/>
    <property type="evidence" value="ECO:0007669"/>
    <property type="project" value="UniProtKB-UniRule"/>
</dbReference>
<evidence type="ECO:0000256" key="11">
    <source>
        <dbReference type="ARBA" id="ARBA00061052"/>
    </source>
</evidence>
<evidence type="ECO:0000256" key="9">
    <source>
        <dbReference type="ARBA" id="ARBA00050293"/>
    </source>
</evidence>
<organism evidence="15 18">
    <name type="scientific">Paraburkholderia rhynchosiae</name>
    <dbReference type="NCBI Taxonomy" id="487049"/>
    <lineage>
        <taxon>Bacteria</taxon>
        <taxon>Pseudomonadati</taxon>
        <taxon>Pseudomonadota</taxon>
        <taxon>Betaproteobacteria</taxon>
        <taxon>Burkholderiales</taxon>
        <taxon>Burkholderiaceae</taxon>
        <taxon>Paraburkholderia</taxon>
    </lineage>
</organism>
<keyword evidence="6 13" id="KW-0648">Protein biosynthesis</keyword>
<dbReference type="SUPFAM" id="SSF50447">
    <property type="entry name" value="Translation proteins"/>
    <property type="match status" value="1"/>
</dbReference>
<dbReference type="HAMAP" id="MF_00071">
    <property type="entry name" value="LepA"/>
    <property type="match status" value="1"/>
</dbReference>
<keyword evidence="8 13" id="KW-0472">Membrane</keyword>
<dbReference type="CDD" id="cd03709">
    <property type="entry name" value="lepA_C"/>
    <property type="match status" value="1"/>
</dbReference>
<dbReference type="InterPro" id="IPR004161">
    <property type="entry name" value="EFTu-like_2"/>
</dbReference>
<feature type="binding site" evidence="13">
    <location>
        <begin position="14"/>
        <end position="19"/>
    </location>
    <ligand>
        <name>GTP</name>
        <dbReference type="ChEBI" id="CHEBI:37565"/>
    </ligand>
</feature>
<evidence type="ECO:0000256" key="4">
    <source>
        <dbReference type="ARBA" id="ARBA00022741"/>
    </source>
</evidence>
<dbReference type="AlphaFoldDB" id="A0A2N7WUG3"/>
<dbReference type="OrthoDB" id="9801472at2"/>
<dbReference type="PRINTS" id="PR00315">
    <property type="entry name" value="ELONGATNFCT"/>
</dbReference>
<keyword evidence="5 13" id="KW-0378">Hydrolase</keyword>
<dbReference type="Proteomes" id="UP000494205">
    <property type="component" value="Unassembled WGS sequence"/>
</dbReference>
<gene>
    <name evidence="13 15" type="primary">lepA</name>
    <name evidence="16" type="ORF">C0Z16_05850</name>
    <name evidence="15" type="ORF">LMG27174_00605</name>
</gene>
<dbReference type="CDD" id="cd16260">
    <property type="entry name" value="EF4_III"/>
    <property type="match status" value="1"/>
</dbReference>
<dbReference type="Pfam" id="PF00679">
    <property type="entry name" value="EFG_C"/>
    <property type="match status" value="1"/>
</dbReference>
<dbReference type="FunFam" id="3.40.50.300:FF:000078">
    <property type="entry name" value="Elongation factor 4"/>
    <property type="match status" value="1"/>
</dbReference>
<dbReference type="EMBL" id="CADIJZ010000002">
    <property type="protein sequence ID" value="CAB3643300.1"/>
    <property type="molecule type" value="Genomic_DNA"/>
</dbReference>
<dbReference type="Gene3D" id="3.30.70.870">
    <property type="entry name" value="Elongation Factor G (Translational Gtpase), domain 3"/>
    <property type="match status" value="1"/>
</dbReference>
<dbReference type="Gene3D" id="3.30.70.240">
    <property type="match status" value="1"/>
</dbReference>
<dbReference type="FunFam" id="3.30.70.240:FF:000007">
    <property type="entry name" value="Translation factor GUF1, mitochondrial"/>
    <property type="match status" value="1"/>
</dbReference>
<dbReference type="InterPro" id="IPR035647">
    <property type="entry name" value="EFG_III/V"/>
</dbReference>
<keyword evidence="17" id="KW-1185">Reference proteome</keyword>
<evidence type="ECO:0000259" key="14">
    <source>
        <dbReference type="PROSITE" id="PS51722"/>
    </source>
</evidence>
<name>A0A2N7WUG3_9BURK</name>
<dbReference type="Gene3D" id="3.40.50.300">
    <property type="entry name" value="P-loop containing nucleotide triphosphate hydrolases"/>
    <property type="match status" value="1"/>
</dbReference>
<evidence type="ECO:0000256" key="10">
    <source>
        <dbReference type="ARBA" id="ARBA00057626"/>
    </source>
</evidence>
<dbReference type="Gene3D" id="3.30.70.2570">
    <property type="entry name" value="Elongation factor 4, C-terminal domain"/>
    <property type="match status" value="1"/>
</dbReference>
<comment type="subcellular location">
    <subcellularLocation>
        <location evidence="13">Cell membrane</location>
        <topology evidence="13">Peripheral membrane protein</topology>
        <orientation evidence="13">Cytoplasmic side</orientation>
    </subcellularLocation>
</comment>
<keyword evidence="3" id="KW-0997">Cell inner membrane</keyword>
<dbReference type="InterPro" id="IPR000640">
    <property type="entry name" value="EFG_V-like"/>
</dbReference>
<dbReference type="FunFam" id="2.40.30.10:FF:000015">
    <property type="entry name" value="Translation factor GUF1, mitochondrial"/>
    <property type="match status" value="1"/>
</dbReference>
<evidence type="ECO:0000256" key="13">
    <source>
        <dbReference type="HAMAP-Rule" id="MF_00071"/>
    </source>
</evidence>
<sequence length="597" mass="66043">MDHIRNFSIIAHIDHGKSTLADRIIQICGGLSDREMEAQVLDSMDLERERGITIKAQTAALTYRARDGKVYNLNMIDTPGHVDFSYEVSRSLSACEGALLVVDASQGVEAQTVANCYTAIELGVDVVPVLNKIDLPAANPESAIAEIEDVIGIDATDATHCSAKTGLGVEDVLEALIAKVPPPKGDPEAPLQALIIDSWFDNYVGVVMLVRLVNGTLRPKDKIRMMATGAQYPVEHIGVFTPKSKNLESLSAGQVGFIIAGIKELAAAKVGDTVTLVNRPAAEPLPGFKEVKPQVFAGLYPVEANQYDALRDSLEKLKLNDASLQYEPEVSQALGFGFRCGFLGLLHMEIVQERLEREFDMDLITTAPTVVYEVLQRDGTTIMVENPAKMPEPSKIEEVREPIVTVNLYMPQDYVGSVITLCTQKRGNQINMQYHGRQVQLTYEIPMGEVVLDFFDRLKSISRGYASMDYEFKEYRASDVVKVDMLINGDKVDALSVIVHRSQSQYRGREVAAKMRELIPRQMYDVAIQATIGSNIIARENIKALRKNVLAKCYGGDISRKKKLLEKQKAGKKRMKQVGSVEIPQEAFLAILRVEDK</sequence>
<dbReference type="PANTHER" id="PTHR43512:SF4">
    <property type="entry name" value="TRANSLATION FACTOR GUF1 HOMOLOG, CHLOROPLASTIC"/>
    <property type="match status" value="1"/>
</dbReference>
<evidence type="ECO:0000256" key="7">
    <source>
        <dbReference type="ARBA" id="ARBA00023134"/>
    </source>
</evidence>
<dbReference type="RefSeq" id="WP_102631232.1">
    <property type="nucleotide sequence ID" value="NZ_CADIJZ010000002.1"/>
</dbReference>
<dbReference type="CDD" id="cd03699">
    <property type="entry name" value="EF4_II"/>
    <property type="match status" value="1"/>
</dbReference>
<evidence type="ECO:0000313" key="15">
    <source>
        <dbReference type="EMBL" id="CAB3643300.1"/>
    </source>
</evidence>
<dbReference type="GO" id="GO:0005525">
    <property type="term" value="F:GTP binding"/>
    <property type="evidence" value="ECO:0007669"/>
    <property type="project" value="UniProtKB-UniRule"/>
</dbReference>
<dbReference type="EMBL" id="PNXY01000003">
    <property type="protein sequence ID" value="PMS33047.1"/>
    <property type="molecule type" value="Genomic_DNA"/>
</dbReference>
<dbReference type="InterPro" id="IPR009000">
    <property type="entry name" value="Transl_B-barrel_sf"/>
</dbReference>
<evidence type="ECO:0000256" key="8">
    <source>
        <dbReference type="ARBA" id="ARBA00023136"/>
    </source>
</evidence>
<dbReference type="Pfam" id="PF06421">
    <property type="entry name" value="LepA_C"/>
    <property type="match status" value="1"/>
</dbReference>
<reference evidence="16 17" key="1">
    <citation type="submission" date="2018-01" db="EMBL/GenBank/DDBJ databases">
        <title>Whole genome analyses suggest that Burkholderia sensu lato contains two further novel genera in the rhizoxinica-symbiotica group Mycetohabitans gen. nov., and Trinickia gen. nov.: implications for the evolution of diazotrophy and nodulation in the Burkholderiaceae.</title>
        <authorList>
            <person name="Estrada-de los Santos P."/>
            <person name="Palmer M."/>
            <person name="Chavez-Ramirez B."/>
            <person name="Beukes C."/>
            <person name="Steenkamp E.T."/>
            <person name="Hirsch A.M."/>
            <person name="Manyaka P."/>
            <person name="Maluk M."/>
            <person name="Lafos M."/>
            <person name="Crook M."/>
            <person name="Gross E."/>
            <person name="Simon M.F."/>
            <person name="Bueno dos Reis Junior F."/>
            <person name="Poole P.S."/>
            <person name="Venter S.N."/>
            <person name="James E.K."/>
        </authorList>
    </citation>
    <scope>NUCLEOTIDE SEQUENCE [LARGE SCALE GENOMIC DNA]</scope>
    <source>
        <strain evidence="16 17">WSM 3937</strain>
    </source>
</reference>
<dbReference type="GO" id="GO:0097216">
    <property type="term" value="F:guanosine tetraphosphate binding"/>
    <property type="evidence" value="ECO:0007669"/>
    <property type="project" value="UniProtKB-ARBA"/>
</dbReference>
<dbReference type="GO" id="GO:0003924">
    <property type="term" value="F:GTPase activity"/>
    <property type="evidence" value="ECO:0007669"/>
    <property type="project" value="UniProtKB-UniRule"/>
</dbReference>
<dbReference type="Pfam" id="PF00009">
    <property type="entry name" value="GTP_EFTU"/>
    <property type="match status" value="1"/>
</dbReference>
<evidence type="ECO:0000256" key="5">
    <source>
        <dbReference type="ARBA" id="ARBA00022801"/>
    </source>
</evidence>
<protein>
    <recommendedName>
        <fullName evidence="12 13">Elongation factor 4</fullName>
        <shortName evidence="13">EF-4</shortName>
        <ecNumber evidence="12 13">3.6.5.n1</ecNumber>
    </recommendedName>
    <alternativeName>
        <fullName evidence="13">Ribosomal back-translocase LepA</fullName>
    </alternativeName>
</protein>
<evidence type="ECO:0000256" key="6">
    <source>
        <dbReference type="ARBA" id="ARBA00022917"/>
    </source>
</evidence>
<comment type="catalytic activity">
    <reaction evidence="9 13">
        <text>GTP + H2O = GDP + phosphate + H(+)</text>
        <dbReference type="Rhea" id="RHEA:19669"/>
        <dbReference type="ChEBI" id="CHEBI:15377"/>
        <dbReference type="ChEBI" id="CHEBI:15378"/>
        <dbReference type="ChEBI" id="CHEBI:37565"/>
        <dbReference type="ChEBI" id="CHEBI:43474"/>
        <dbReference type="ChEBI" id="CHEBI:58189"/>
        <dbReference type="EC" id="3.6.5.n1"/>
    </reaction>
</comment>
<keyword evidence="7 13" id="KW-0342">GTP-binding</keyword>
<dbReference type="EC" id="3.6.5.n1" evidence="12 13"/>
<dbReference type="InterPro" id="IPR038363">
    <property type="entry name" value="LepA_C_sf"/>
</dbReference>
<dbReference type="PANTHER" id="PTHR43512">
    <property type="entry name" value="TRANSLATION FACTOR GUF1-RELATED"/>
    <property type="match status" value="1"/>
</dbReference>
<feature type="binding site" evidence="13">
    <location>
        <begin position="131"/>
        <end position="134"/>
    </location>
    <ligand>
        <name>GTP</name>
        <dbReference type="ChEBI" id="CHEBI:37565"/>
    </ligand>
</feature>
<comment type="similarity">
    <text evidence="11">Belongs to the GTP-binding elongation factor family. LepA subfamily.</text>
</comment>
<dbReference type="InterPro" id="IPR000795">
    <property type="entry name" value="T_Tr_GTP-bd_dom"/>
</dbReference>
<dbReference type="PROSITE" id="PS00301">
    <property type="entry name" value="G_TR_1"/>
    <property type="match status" value="1"/>
</dbReference>
<dbReference type="InterPro" id="IPR013842">
    <property type="entry name" value="LepA_CTD"/>
</dbReference>
<evidence type="ECO:0000256" key="12">
    <source>
        <dbReference type="ARBA" id="ARBA00066744"/>
    </source>
</evidence>
<dbReference type="GO" id="GO:0005886">
    <property type="term" value="C:plasma membrane"/>
    <property type="evidence" value="ECO:0007669"/>
    <property type="project" value="UniProtKB-SubCell"/>
</dbReference>
<evidence type="ECO:0000313" key="16">
    <source>
        <dbReference type="EMBL" id="PMS33047.1"/>
    </source>
</evidence>
<dbReference type="Gene3D" id="2.40.30.10">
    <property type="entry name" value="Translation factors"/>
    <property type="match status" value="1"/>
</dbReference>
<dbReference type="Proteomes" id="UP000235659">
    <property type="component" value="Unassembled WGS sequence"/>
</dbReference>
<reference evidence="15 18" key="2">
    <citation type="submission" date="2020-04" db="EMBL/GenBank/DDBJ databases">
        <authorList>
            <person name="De Canck E."/>
        </authorList>
    </citation>
    <scope>NUCLEOTIDE SEQUENCE [LARGE SCALE GENOMIC DNA]</scope>
    <source>
        <strain evidence="15 18">LMG 27174</strain>
    </source>
</reference>
<dbReference type="GO" id="GO:0003746">
    <property type="term" value="F:translation elongation factor activity"/>
    <property type="evidence" value="ECO:0007669"/>
    <property type="project" value="UniProtKB-UniRule"/>
</dbReference>
<evidence type="ECO:0000256" key="2">
    <source>
        <dbReference type="ARBA" id="ARBA00022475"/>
    </source>
</evidence>
<dbReference type="GO" id="GO:0043022">
    <property type="term" value="F:ribosome binding"/>
    <property type="evidence" value="ECO:0007669"/>
    <property type="project" value="UniProtKB-UniRule"/>
</dbReference>
<dbReference type="PROSITE" id="PS51722">
    <property type="entry name" value="G_TR_2"/>
    <property type="match status" value="1"/>
</dbReference>
<proteinExistence type="inferred from homology"/>
<keyword evidence="4 13" id="KW-0547">Nucleotide-binding</keyword>
<accession>A0A2N7WUG3</accession>
<evidence type="ECO:0000313" key="18">
    <source>
        <dbReference type="Proteomes" id="UP000494205"/>
    </source>
</evidence>
<dbReference type="InterPro" id="IPR031157">
    <property type="entry name" value="G_TR_CS"/>
</dbReference>
<dbReference type="FunFam" id="3.30.70.2570:FF:000001">
    <property type="entry name" value="Translation factor GUF1, mitochondrial"/>
    <property type="match status" value="1"/>
</dbReference>
<dbReference type="InterPro" id="IPR035654">
    <property type="entry name" value="LepA_IV"/>
</dbReference>
<dbReference type="NCBIfam" id="TIGR01393">
    <property type="entry name" value="lepA"/>
    <property type="match status" value="1"/>
</dbReference>
<evidence type="ECO:0000256" key="1">
    <source>
        <dbReference type="ARBA" id="ARBA00005454"/>
    </source>
</evidence>
<evidence type="ECO:0000313" key="17">
    <source>
        <dbReference type="Proteomes" id="UP000235659"/>
    </source>
</evidence>
<dbReference type="SUPFAM" id="SSF52540">
    <property type="entry name" value="P-loop containing nucleoside triphosphate hydrolases"/>
    <property type="match status" value="1"/>
</dbReference>
<comment type="similarity">
    <text evidence="1 13">Belongs to the TRAFAC class translation factor GTPase superfamily. Classic translation factor GTPase family. LepA subfamily.</text>
</comment>
<feature type="domain" description="Tr-type G" evidence="14">
    <location>
        <begin position="2"/>
        <end position="184"/>
    </location>
</feature>
<dbReference type="NCBIfam" id="TIGR00231">
    <property type="entry name" value="small_GTP"/>
    <property type="match status" value="1"/>
</dbReference>
<dbReference type="SUPFAM" id="SSF54980">
    <property type="entry name" value="EF-G C-terminal domain-like"/>
    <property type="match status" value="2"/>
</dbReference>
<keyword evidence="15" id="KW-0251">Elongation factor</keyword>
<dbReference type="CDD" id="cd01890">
    <property type="entry name" value="LepA"/>
    <property type="match status" value="1"/>
</dbReference>
<keyword evidence="2 13" id="KW-1003">Cell membrane</keyword>